<reference evidence="4" key="1">
    <citation type="journal article" date="2013" name="Genetics">
        <title>The draft genome and transcriptome of Panagrellus redivivus are shaped by the harsh demands of a free-living lifestyle.</title>
        <authorList>
            <person name="Srinivasan J."/>
            <person name="Dillman A.R."/>
            <person name="Macchietto M.G."/>
            <person name="Heikkinen L."/>
            <person name="Lakso M."/>
            <person name="Fracchia K.M."/>
            <person name="Antoshechkin I."/>
            <person name="Mortazavi A."/>
            <person name="Wong G."/>
            <person name="Sternberg P.W."/>
        </authorList>
    </citation>
    <scope>NUCLEOTIDE SEQUENCE [LARGE SCALE GENOMIC DNA]</scope>
    <source>
        <strain evidence="4">MT8872</strain>
    </source>
</reference>
<dbReference type="InterPro" id="IPR016187">
    <property type="entry name" value="CTDL_fold"/>
</dbReference>
<dbReference type="SUPFAM" id="SSF56436">
    <property type="entry name" value="C-type lectin-like"/>
    <property type="match status" value="1"/>
</dbReference>
<evidence type="ECO:0000313" key="4">
    <source>
        <dbReference type="Proteomes" id="UP000492821"/>
    </source>
</evidence>
<dbReference type="InterPro" id="IPR050976">
    <property type="entry name" value="Snaclec"/>
</dbReference>
<dbReference type="PANTHER" id="PTHR22991:SF40">
    <property type="entry name" value="PROTEIN CBG13490"/>
    <property type="match status" value="1"/>
</dbReference>
<evidence type="ECO:0000256" key="2">
    <source>
        <dbReference type="SAM" id="SignalP"/>
    </source>
</evidence>
<evidence type="ECO:0000259" key="3">
    <source>
        <dbReference type="PROSITE" id="PS50041"/>
    </source>
</evidence>
<feature type="domain" description="C-type lectin" evidence="3">
    <location>
        <begin position="55"/>
        <end position="168"/>
    </location>
</feature>
<reference evidence="5" key="2">
    <citation type="submission" date="2020-10" db="UniProtKB">
        <authorList>
            <consortium name="WormBaseParasite"/>
        </authorList>
    </citation>
    <scope>IDENTIFICATION</scope>
</reference>
<dbReference type="CDD" id="cd00037">
    <property type="entry name" value="CLECT"/>
    <property type="match status" value="1"/>
</dbReference>
<keyword evidence="4" id="KW-1185">Reference proteome</keyword>
<dbReference type="Pfam" id="PF00059">
    <property type="entry name" value="Lectin_C"/>
    <property type="match status" value="1"/>
</dbReference>
<evidence type="ECO:0000313" key="5">
    <source>
        <dbReference type="WBParaSite" id="Pan_g2108.t1"/>
    </source>
</evidence>
<keyword evidence="1" id="KW-1015">Disulfide bond</keyword>
<protein>
    <submittedName>
        <fullName evidence="5">C-type lectin domain-containing protein</fullName>
    </submittedName>
</protein>
<dbReference type="PANTHER" id="PTHR22991">
    <property type="entry name" value="PROTEIN CBG13490"/>
    <property type="match status" value="1"/>
</dbReference>
<keyword evidence="2" id="KW-0732">Signal</keyword>
<dbReference type="WBParaSite" id="Pan_g2108.t1">
    <property type="protein sequence ID" value="Pan_g2108.t1"/>
    <property type="gene ID" value="Pan_g2108"/>
</dbReference>
<dbReference type="Proteomes" id="UP000492821">
    <property type="component" value="Unassembled WGS sequence"/>
</dbReference>
<dbReference type="PROSITE" id="PS50041">
    <property type="entry name" value="C_TYPE_LECTIN_2"/>
    <property type="match status" value="1"/>
</dbReference>
<dbReference type="SMART" id="SM00034">
    <property type="entry name" value="CLECT"/>
    <property type="match status" value="1"/>
</dbReference>
<evidence type="ECO:0000256" key="1">
    <source>
        <dbReference type="ARBA" id="ARBA00023157"/>
    </source>
</evidence>
<sequence length="169" mass="18592">MTNFLLALVFTVGIVASTNAVAIRFDDVSTPAPTTPKPTLSTAACADLGGIKSHSTGQCFIHVNETKTFIQAELHCESAFKGYLASVHSAFDNLYIADFARELFPTIDQYYIGLTNLESTSYAWQDGTPVDYSDFQYNNYGPQCTTVDMKTANWVKTDCFTPAYFVCTV</sequence>
<proteinExistence type="predicted"/>
<name>A0A7E4ZW88_PANRE</name>
<dbReference type="InterPro" id="IPR001304">
    <property type="entry name" value="C-type_lectin-like"/>
</dbReference>
<accession>A0A7E4ZW88</accession>
<feature type="chain" id="PRO_5028833568" evidence="2">
    <location>
        <begin position="21"/>
        <end position="169"/>
    </location>
</feature>
<dbReference type="InterPro" id="IPR016186">
    <property type="entry name" value="C-type_lectin-like/link_sf"/>
</dbReference>
<feature type="signal peptide" evidence="2">
    <location>
        <begin position="1"/>
        <end position="20"/>
    </location>
</feature>
<organism evidence="4 5">
    <name type="scientific">Panagrellus redivivus</name>
    <name type="common">Microworm</name>
    <dbReference type="NCBI Taxonomy" id="6233"/>
    <lineage>
        <taxon>Eukaryota</taxon>
        <taxon>Metazoa</taxon>
        <taxon>Ecdysozoa</taxon>
        <taxon>Nematoda</taxon>
        <taxon>Chromadorea</taxon>
        <taxon>Rhabditida</taxon>
        <taxon>Tylenchina</taxon>
        <taxon>Panagrolaimomorpha</taxon>
        <taxon>Panagrolaimoidea</taxon>
        <taxon>Panagrolaimidae</taxon>
        <taxon>Panagrellus</taxon>
    </lineage>
</organism>
<dbReference type="Gene3D" id="3.10.100.10">
    <property type="entry name" value="Mannose-Binding Protein A, subunit A"/>
    <property type="match status" value="1"/>
</dbReference>
<dbReference type="AlphaFoldDB" id="A0A7E4ZW88"/>